<keyword evidence="3" id="KW-1185">Reference proteome</keyword>
<dbReference type="InterPro" id="IPR036388">
    <property type="entry name" value="WH-like_DNA-bd_sf"/>
</dbReference>
<evidence type="ECO:0000313" key="3">
    <source>
        <dbReference type="Proteomes" id="UP000466848"/>
    </source>
</evidence>
<dbReference type="PANTHER" id="PTHR33169">
    <property type="entry name" value="PADR-FAMILY TRANSCRIPTIONAL REGULATOR"/>
    <property type="match status" value="1"/>
</dbReference>
<dbReference type="InterPro" id="IPR052509">
    <property type="entry name" value="Metal_resp_DNA-bind_regulator"/>
</dbReference>
<accession>A0A858C200</accession>
<evidence type="ECO:0000313" key="2">
    <source>
        <dbReference type="EMBL" id="QIB70716.1"/>
    </source>
</evidence>
<dbReference type="EMBL" id="CP048649">
    <property type="protein sequence ID" value="QIB70716.1"/>
    <property type="molecule type" value="Genomic_DNA"/>
</dbReference>
<dbReference type="Pfam" id="PF03551">
    <property type="entry name" value="PadR"/>
    <property type="match status" value="1"/>
</dbReference>
<dbReference type="Gene3D" id="1.10.10.10">
    <property type="entry name" value="Winged helix-like DNA-binding domain superfamily/Winged helix DNA-binding domain"/>
    <property type="match status" value="1"/>
</dbReference>
<evidence type="ECO:0000259" key="1">
    <source>
        <dbReference type="Pfam" id="PF03551"/>
    </source>
</evidence>
<dbReference type="SUPFAM" id="SSF46785">
    <property type="entry name" value="Winged helix' DNA-binding domain"/>
    <property type="match status" value="1"/>
</dbReference>
<dbReference type="PANTHER" id="PTHR33169:SF13">
    <property type="entry name" value="PADR-FAMILY TRANSCRIPTIONAL REGULATOR"/>
    <property type="match status" value="1"/>
</dbReference>
<feature type="domain" description="Transcription regulator PadR N-terminal" evidence="1">
    <location>
        <begin position="17"/>
        <end position="87"/>
    </location>
</feature>
<dbReference type="Proteomes" id="UP000466848">
    <property type="component" value="Chromosome"/>
</dbReference>
<dbReference type="InterPro" id="IPR005149">
    <property type="entry name" value="Tscrpt_reg_PadR_N"/>
</dbReference>
<gene>
    <name evidence="2" type="ORF">Ami103574_07850</name>
</gene>
<reference evidence="2 3" key="1">
    <citation type="submission" date="2020-02" db="EMBL/GenBank/DDBJ databases">
        <authorList>
            <person name="Kim Y.B."/>
            <person name="Roh S.W."/>
        </authorList>
    </citation>
    <scope>NUCLEOTIDE SEQUENCE [LARGE SCALE GENOMIC DNA]</scope>
    <source>
        <strain evidence="2 3">DSM 103574</strain>
    </source>
</reference>
<protein>
    <submittedName>
        <fullName evidence="2">PadR family transcriptional regulator</fullName>
    </submittedName>
</protein>
<organism evidence="2 3">
    <name type="scientific">Aminipila butyrica</name>
    <dbReference type="NCBI Taxonomy" id="433296"/>
    <lineage>
        <taxon>Bacteria</taxon>
        <taxon>Bacillati</taxon>
        <taxon>Bacillota</taxon>
        <taxon>Clostridia</taxon>
        <taxon>Peptostreptococcales</taxon>
        <taxon>Anaerovoracaceae</taxon>
        <taxon>Aminipila</taxon>
    </lineage>
</organism>
<dbReference type="InterPro" id="IPR036390">
    <property type="entry name" value="WH_DNA-bd_sf"/>
</dbReference>
<dbReference type="AlphaFoldDB" id="A0A858C200"/>
<proteinExistence type="predicted"/>
<dbReference type="KEGG" id="abut:Ami103574_07850"/>
<name>A0A858C200_9FIRM</name>
<sequence>MRDNIKGGALTETTFLVLLALYKPNHGYGIMQFIDQETNGRVVLGAGTLYGAIHALVKKKWVTPLETESDNKKKEYRITDTGKQKAEEELQRMREVLQLASTLMGGAKANE</sequence>